<dbReference type="PANTHER" id="PTHR48020">
    <property type="entry name" value="PROTON MYO-INOSITOL COTRANSPORTER"/>
    <property type="match status" value="1"/>
</dbReference>
<feature type="transmembrane region" description="Helical" evidence="8">
    <location>
        <begin position="281"/>
        <end position="301"/>
    </location>
</feature>
<dbReference type="InterPro" id="IPR003663">
    <property type="entry name" value="Sugar/inositol_transpt"/>
</dbReference>
<evidence type="ECO:0000256" key="8">
    <source>
        <dbReference type="SAM" id="Phobius"/>
    </source>
</evidence>
<evidence type="ECO:0000259" key="9">
    <source>
        <dbReference type="PROSITE" id="PS50850"/>
    </source>
</evidence>
<dbReference type="InterPro" id="IPR005828">
    <property type="entry name" value="MFS_sugar_transport-like"/>
</dbReference>
<evidence type="ECO:0000256" key="2">
    <source>
        <dbReference type="ARBA" id="ARBA00010992"/>
    </source>
</evidence>
<keyword evidence="4 8" id="KW-0812">Transmembrane</keyword>
<comment type="caution">
    <text evidence="10">The sequence shown here is derived from an EMBL/GenBank/DDBJ whole genome shotgun (WGS) entry which is preliminary data.</text>
</comment>
<dbReference type="PANTHER" id="PTHR48020:SF12">
    <property type="entry name" value="PROTON MYO-INOSITOL COTRANSPORTER"/>
    <property type="match status" value="1"/>
</dbReference>
<organism evidence="10 11">
    <name type="scientific">Gluconacetobacter sacchari</name>
    <dbReference type="NCBI Taxonomy" id="92759"/>
    <lineage>
        <taxon>Bacteria</taxon>
        <taxon>Pseudomonadati</taxon>
        <taxon>Pseudomonadota</taxon>
        <taxon>Alphaproteobacteria</taxon>
        <taxon>Acetobacterales</taxon>
        <taxon>Acetobacteraceae</taxon>
        <taxon>Gluconacetobacter</taxon>
    </lineage>
</organism>
<keyword evidence="5 8" id="KW-1133">Transmembrane helix</keyword>
<evidence type="ECO:0000256" key="1">
    <source>
        <dbReference type="ARBA" id="ARBA00004141"/>
    </source>
</evidence>
<evidence type="ECO:0000256" key="4">
    <source>
        <dbReference type="ARBA" id="ARBA00022692"/>
    </source>
</evidence>
<feature type="domain" description="Major facilitator superfamily (MFS) profile" evidence="9">
    <location>
        <begin position="16"/>
        <end position="435"/>
    </location>
</feature>
<feature type="transmembrane region" description="Helical" evidence="8">
    <location>
        <begin position="381"/>
        <end position="401"/>
    </location>
</feature>
<dbReference type="InterPro" id="IPR020846">
    <property type="entry name" value="MFS_dom"/>
</dbReference>
<feature type="transmembrane region" description="Helical" evidence="8">
    <location>
        <begin position="111"/>
        <end position="128"/>
    </location>
</feature>
<comment type="subcellular location">
    <subcellularLocation>
        <location evidence="1">Membrane</location>
        <topology evidence="1">Multi-pass membrane protein</topology>
    </subcellularLocation>
</comment>
<evidence type="ECO:0000256" key="5">
    <source>
        <dbReference type="ARBA" id="ARBA00022989"/>
    </source>
</evidence>
<protein>
    <submittedName>
        <fullName evidence="10">Sugar porter family MFS transporter</fullName>
    </submittedName>
</protein>
<dbReference type="PRINTS" id="PR00171">
    <property type="entry name" value="SUGRTRNSPORT"/>
</dbReference>
<evidence type="ECO:0000313" key="11">
    <source>
        <dbReference type="Proteomes" id="UP000589085"/>
    </source>
</evidence>
<dbReference type="PROSITE" id="PS50850">
    <property type="entry name" value="MFS"/>
    <property type="match status" value="1"/>
</dbReference>
<feature type="transmembrane region" description="Helical" evidence="8">
    <location>
        <begin position="407"/>
        <end position="428"/>
    </location>
</feature>
<dbReference type="SUPFAM" id="SSF103473">
    <property type="entry name" value="MFS general substrate transporter"/>
    <property type="match status" value="1"/>
</dbReference>
<dbReference type="NCBIfam" id="TIGR00879">
    <property type="entry name" value="SP"/>
    <property type="match status" value="1"/>
</dbReference>
<keyword evidence="6 8" id="KW-0472">Membrane</keyword>
<dbReference type="Pfam" id="PF00083">
    <property type="entry name" value="Sugar_tr"/>
    <property type="match status" value="1"/>
</dbReference>
<name>A0A7W4I9F5_9PROT</name>
<evidence type="ECO:0000313" key="10">
    <source>
        <dbReference type="EMBL" id="MBB2158706.1"/>
    </source>
</evidence>
<dbReference type="GO" id="GO:0016020">
    <property type="term" value="C:membrane"/>
    <property type="evidence" value="ECO:0007669"/>
    <property type="project" value="UniProtKB-SubCell"/>
</dbReference>
<evidence type="ECO:0000256" key="7">
    <source>
        <dbReference type="RuleBase" id="RU003346"/>
    </source>
</evidence>
<dbReference type="InterPro" id="IPR036259">
    <property type="entry name" value="MFS_trans_sf"/>
</dbReference>
<feature type="transmembrane region" description="Helical" evidence="8">
    <location>
        <begin position="49"/>
        <end position="71"/>
    </location>
</feature>
<comment type="similarity">
    <text evidence="2 7">Belongs to the major facilitator superfamily. Sugar transporter (TC 2.A.1.1) family.</text>
</comment>
<feature type="transmembrane region" description="Helical" evidence="8">
    <location>
        <begin position="246"/>
        <end position="269"/>
    </location>
</feature>
<evidence type="ECO:0000256" key="3">
    <source>
        <dbReference type="ARBA" id="ARBA00022448"/>
    </source>
</evidence>
<keyword evidence="3 7" id="KW-0813">Transport</keyword>
<accession>A0A7W4I9F5</accession>
<sequence length="464" mass="48761">MNEKESAKAKLLIDVIAGISAAAGLLFGYDTGIISAALLQITPQFHLDIGGQQIVTSAIIAGALVGCLGAAPLSDRGGRRRTVMVAAAIFIVGTVVASLAVGAWMLTAARFVLGLAVGAASQIVPLYISELAPAHRRGRLVGMFQLAVVCGLLVSFVAGYLLRDESWRLMFGLGIIPATILLLGMAFLPNSPRWLAMRGDFDGARTVLRQVRGSHRVADHELQSIVDAHDRQAPWSELARPWVRPALVAAIGVALLCQLGGINAVLYYAPTIFSGAGFGQGSALLTSVAVGVAIIVATLFGNWAVEAIGRRALLLRFLPGASLCLLVLAELFHSQASGGPPHPWLMVAALLGYAVLNVGSLSVTIWIIGAEVFPLSVRGKGMGLVAAAHWGADLLISLTTLSMVQRFGAGGTFLLFGLVNALAFLFVLRFVPETRGLSLEDIEARLHAGTFLRTASGRPLGRAR</sequence>
<proteinExistence type="inferred from homology"/>
<feature type="transmembrane region" description="Helical" evidence="8">
    <location>
        <begin position="344"/>
        <end position="369"/>
    </location>
</feature>
<dbReference type="GO" id="GO:0022857">
    <property type="term" value="F:transmembrane transporter activity"/>
    <property type="evidence" value="ECO:0007669"/>
    <property type="project" value="InterPro"/>
</dbReference>
<reference evidence="10 11" key="1">
    <citation type="submission" date="2020-04" db="EMBL/GenBank/DDBJ databases">
        <title>Description of novel Gluconacetobacter.</title>
        <authorList>
            <person name="Sombolestani A."/>
        </authorList>
    </citation>
    <scope>NUCLEOTIDE SEQUENCE [LARGE SCALE GENOMIC DNA]</scope>
    <source>
        <strain evidence="10 11">LMG 19747</strain>
    </source>
</reference>
<gene>
    <name evidence="10" type="ORF">HLH48_00680</name>
</gene>
<feature type="transmembrane region" description="Helical" evidence="8">
    <location>
        <begin position="83"/>
        <end position="105"/>
    </location>
</feature>
<evidence type="ECO:0000256" key="6">
    <source>
        <dbReference type="ARBA" id="ARBA00023136"/>
    </source>
</evidence>
<feature type="transmembrane region" description="Helical" evidence="8">
    <location>
        <begin position="12"/>
        <end position="29"/>
    </location>
</feature>
<feature type="transmembrane region" description="Helical" evidence="8">
    <location>
        <begin position="140"/>
        <end position="161"/>
    </location>
</feature>
<feature type="transmembrane region" description="Helical" evidence="8">
    <location>
        <begin position="167"/>
        <end position="188"/>
    </location>
</feature>
<dbReference type="InterPro" id="IPR005829">
    <property type="entry name" value="Sugar_transporter_CS"/>
</dbReference>
<dbReference type="Proteomes" id="UP000589085">
    <property type="component" value="Unassembled WGS sequence"/>
</dbReference>
<dbReference type="PROSITE" id="PS00217">
    <property type="entry name" value="SUGAR_TRANSPORT_2"/>
    <property type="match status" value="1"/>
</dbReference>
<dbReference type="Gene3D" id="1.20.1250.20">
    <property type="entry name" value="MFS general substrate transporter like domains"/>
    <property type="match status" value="1"/>
</dbReference>
<dbReference type="InterPro" id="IPR050814">
    <property type="entry name" value="Myo-inositol_Transporter"/>
</dbReference>
<feature type="transmembrane region" description="Helical" evidence="8">
    <location>
        <begin position="313"/>
        <end position="332"/>
    </location>
</feature>
<dbReference type="EMBL" id="JABEQJ010000001">
    <property type="protein sequence ID" value="MBB2158706.1"/>
    <property type="molecule type" value="Genomic_DNA"/>
</dbReference>
<dbReference type="RefSeq" id="WP_182995573.1">
    <property type="nucleotide sequence ID" value="NZ_JABEQJ010000001.1"/>
</dbReference>
<dbReference type="AlphaFoldDB" id="A0A7W4I9F5"/>